<protein>
    <submittedName>
        <fullName evidence="1">Uncharacterized protein</fullName>
    </submittedName>
</protein>
<sequence>MNADQMEIPLPAPVLHALTEEAKKFGLSCEEYLKKIVIGIMKDELEKKKFLLFLDAKKHADRQ</sequence>
<proteinExistence type="predicted"/>
<keyword evidence="2" id="KW-1185">Reference proteome</keyword>
<comment type="caution">
    <text evidence="1">The sequence shown here is derived from an EMBL/GenBank/DDBJ whole genome shotgun (WGS) entry which is preliminary data.</text>
</comment>
<evidence type="ECO:0000313" key="2">
    <source>
        <dbReference type="Proteomes" id="UP001202031"/>
    </source>
</evidence>
<dbReference type="RefSeq" id="WP_102727912.1">
    <property type="nucleotide sequence ID" value="NZ_CP072027.1"/>
</dbReference>
<gene>
    <name evidence="1" type="ORF">M8N44_10540</name>
</gene>
<dbReference type="EMBL" id="JAMGSI010000002">
    <property type="protein sequence ID" value="MCL6657745.1"/>
    <property type="molecule type" value="Genomic_DNA"/>
</dbReference>
<accession>A0ABT0RAI8</accession>
<reference evidence="1 2" key="1">
    <citation type="submission" date="2022-03" db="EMBL/GenBank/DDBJ databases">
        <title>Taxonomic description of new species and reclassification of some bacterial strains.</title>
        <authorList>
            <person name="Ndongo S."/>
        </authorList>
    </citation>
    <scope>NUCLEOTIDE SEQUENCE [LARGE SCALE GENOMIC DNA]</scope>
    <source>
        <strain evidence="1 2">Marseille-P6666</strain>
    </source>
</reference>
<name>A0ABT0RAI8_9BACT</name>
<evidence type="ECO:0000313" key="1">
    <source>
        <dbReference type="EMBL" id="MCL6657745.1"/>
    </source>
</evidence>
<dbReference type="Proteomes" id="UP001202031">
    <property type="component" value="Unassembled WGS sequence"/>
</dbReference>
<dbReference type="GeneID" id="84024306"/>
<organism evidence="1 2">
    <name type="scientific">Akkermansia massiliensis</name>
    <dbReference type="NCBI Taxonomy" id="2927224"/>
    <lineage>
        <taxon>Bacteria</taxon>
        <taxon>Pseudomonadati</taxon>
        <taxon>Verrucomicrobiota</taxon>
        <taxon>Verrucomicrobiia</taxon>
        <taxon>Verrucomicrobiales</taxon>
        <taxon>Akkermansiaceae</taxon>
        <taxon>Akkermansia</taxon>
    </lineage>
</organism>